<sequence>MCRISRRSQFVALSLAQLSGRSCLCDIVSKLSAQAARLYHLSAGNLSRSTLSRVNESQPYTPYKAPCHKLPSR</sequence>
<dbReference type="Proteomes" id="UP000596063">
    <property type="component" value="Chromosome"/>
</dbReference>
<dbReference type="KEGG" id="snan:I6N98_09135"/>
<proteinExistence type="predicted"/>
<name>A0A7T4US30_9GAMM</name>
<protein>
    <submittedName>
        <fullName evidence="2">DUF4372 domain-containing protein</fullName>
    </submittedName>
</protein>
<feature type="domain" description="DUF4372" evidence="1">
    <location>
        <begin position="4"/>
        <end position="41"/>
    </location>
</feature>
<organism evidence="2 3">
    <name type="scientific">Spongiibacter nanhainus</name>
    <dbReference type="NCBI Taxonomy" id="2794344"/>
    <lineage>
        <taxon>Bacteria</taxon>
        <taxon>Pseudomonadati</taxon>
        <taxon>Pseudomonadota</taxon>
        <taxon>Gammaproteobacteria</taxon>
        <taxon>Cellvibrionales</taxon>
        <taxon>Spongiibacteraceae</taxon>
        <taxon>Spongiibacter</taxon>
    </lineage>
</organism>
<dbReference type="AlphaFoldDB" id="A0A7T4US30"/>
<accession>A0A7T4US30</accession>
<gene>
    <name evidence="2" type="ORF">I6N98_09135</name>
</gene>
<dbReference type="EMBL" id="CP066167">
    <property type="protein sequence ID" value="QQD20122.1"/>
    <property type="molecule type" value="Genomic_DNA"/>
</dbReference>
<reference evidence="2 3" key="1">
    <citation type="submission" date="2020-12" db="EMBL/GenBank/DDBJ databases">
        <authorList>
            <person name="Shan Y."/>
        </authorList>
    </citation>
    <scope>NUCLEOTIDE SEQUENCE [LARGE SCALE GENOMIC DNA]</scope>
    <source>
        <strain evidence="3">csc3.9</strain>
    </source>
</reference>
<keyword evidence="3" id="KW-1185">Reference proteome</keyword>
<dbReference type="Pfam" id="PF14294">
    <property type="entry name" value="DUF4372"/>
    <property type="match status" value="1"/>
</dbReference>
<evidence type="ECO:0000259" key="1">
    <source>
        <dbReference type="Pfam" id="PF14294"/>
    </source>
</evidence>
<dbReference type="InterPro" id="IPR025399">
    <property type="entry name" value="DUF4372"/>
</dbReference>
<evidence type="ECO:0000313" key="2">
    <source>
        <dbReference type="EMBL" id="QQD20122.1"/>
    </source>
</evidence>
<evidence type="ECO:0000313" key="3">
    <source>
        <dbReference type="Proteomes" id="UP000596063"/>
    </source>
</evidence>